<accession>A0A6P2R5U6</accession>
<dbReference type="Proteomes" id="UP000494330">
    <property type="component" value="Unassembled WGS sequence"/>
</dbReference>
<dbReference type="EMBL" id="CABVQD010000033">
    <property type="protein sequence ID" value="VWC30388.1"/>
    <property type="molecule type" value="Genomic_DNA"/>
</dbReference>
<organism evidence="3 4">
    <name type="scientific">Burkholderia paludis</name>
    <dbReference type="NCBI Taxonomy" id="1506587"/>
    <lineage>
        <taxon>Bacteria</taxon>
        <taxon>Pseudomonadati</taxon>
        <taxon>Pseudomonadota</taxon>
        <taxon>Betaproteobacteria</taxon>
        <taxon>Burkholderiales</taxon>
        <taxon>Burkholderiaceae</taxon>
        <taxon>Burkholderia</taxon>
        <taxon>Burkholderia cepacia complex</taxon>
    </lineage>
</organism>
<keyword evidence="3" id="KW-0378">Hydrolase</keyword>
<dbReference type="PANTHER" id="PTHR43283">
    <property type="entry name" value="BETA-LACTAMASE-RELATED"/>
    <property type="match status" value="1"/>
</dbReference>
<dbReference type="InterPro" id="IPR012338">
    <property type="entry name" value="Beta-lactam/transpept-like"/>
</dbReference>
<dbReference type="Pfam" id="PF00144">
    <property type="entry name" value="Beta-lactamase"/>
    <property type="match status" value="1"/>
</dbReference>
<proteinExistence type="predicted"/>
<sequence>MLSRRAILSLPAACWLVRYSPLFAASLPDSPTWPGVEWSQTTPGQAGWNPELMSEARRYSASIGTASFMVVQNGVVIDSWGDIDRRLELHSMRKSLLGALIGIAVKEGKITLDATLASLGIDDNPPGLTDAEKQATVRQLLQARSGVYHLALYETEGEKRRRPARGSHAPGTFWYYNNWDFNVLGTIYERATGTSIFDSFQQRIATPLGMQDYRPGDGRYIRGADSMHPAYPFRMTARDLARFGLLFLRSGRWRDTPVVPASWVQESTTAWSETYLHSGYGYMWWTGFPDRRVRVMNLSPGGFWADGHNGQYVVVDPANDLVVVHQTAKGKVVERQMGHLMWLVLRAANVANAGDDPMVGAVPTGADMTP</sequence>
<protein>
    <submittedName>
        <fullName evidence="3">Serine hydrolase</fullName>
    </submittedName>
</protein>
<feature type="chain" id="PRO_5044426991" evidence="1">
    <location>
        <begin position="25"/>
        <end position="370"/>
    </location>
</feature>
<feature type="domain" description="Beta-lactamase-related" evidence="2">
    <location>
        <begin position="61"/>
        <end position="331"/>
    </location>
</feature>
<reference evidence="3 4" key="1">
    <citation type="submission" date="2019-09" db="EMBL/GenBank/DDBJ databases">
        <authorList>
            <person name="Depoorter E."/>
        </authorList>
    </citation>
    <scope>NUCLEOTIDE SEQUENCE [LARGE SCALE GENOMIC DNA]</scope>
    <source>
        <strain evidence="3">LMG 30113</strain>
    </source>
</reference>
<evidence type="ECO:0000256" key="1">
    <source>
        <dbReference type="SAM" id="SignalP"/>
    </source>
</evidence>
<feature type="signal peptide" evidence="1">
    <location>
        <begin position="1"/>
        <end position="24"/>
    </location>
</feature>
<evidence type="ECO:0000313" key="3">
    <source>
        <dbReference type="EMBL" id="VWC30388.1"/>
    </source>
</evidence>
<dbReference type="AlphaFoldDB" id="A0A6P2R5U6"/>
<dbReference type="SUPFAM" id="SSF56601">
    <property type="entry name" value="beta-lactamase/transpeptidase-like"/>
    <property type="match status" value="1"/>
</dbReference>
<gene>
    <name evidence="3" type="ORF">BPA30113_06253</name>
</gene>
<dbReference type="InterPro" id="IPR050789">
    <property type="entry name" value="Diverse_Enzym_Activities"/>
</dbReference>
<dbReference type="RefSeq" id="WP_235215036.1">
    <property type="nucleotide sequence ID" value="NZ_CABVQD010000033.1"/>
</dbReference>
<dbReference type="PANTHER" id="PTHR43283:SF7">
    <property type="entry name" value="BETA-LACTAMASE-RELATED DOMAIN-CONTAINING PROTEIN"/>
    <property type="match status" value="1"/>
</dbReference>
<keyword evidence="1" id="KW-0732">Signal</keyword>
<name>A0A6P2R5U6_9BURK</name>
<dbReference type="InterPro" id="IPR001466">
    <property type="entry name" value="Beta-lactam-related"/>
</dbReference>
<dbReference type="GO" id="GO:0016787">
    <property type="term" value="F:hydrolase activity"/>
    <property type="evidence" value="ECO:0007669"/>
    <property type="project" value="UniProtKB-KW"/>
</dbReference>
<evidence type="ECO:0000259" key="2">
    <source>
        <dbReference type="Pfam" id="PF00144"/>
    </source>
</evidence>
<keyword evidence="4" id="KW-1185">Reference proteome</keyword>
<dbReference type="Gene3D" id="3.40.710.10">
    <property type="entry name" value="DD-peptidase/beta-lactamase superfamily"/>
    <property type="match status" value="1"/>
</dbReference>
<evidence type="ECO:0000313" key="4">
    <source>
        <dbReference type="Proteomes" id="UP000494330"/>
    </source>
</evidence>